<dbReference type="GO" id="GO:0140664">
    <property type="term" value="F:ATP-dependent DNA damage sensor activity"/>
    <property type="evidence" value="ECO:0007669"/>
    <property type="project" value="InterPro"/>
</dbReference>
<dbReference type="AlphaFoldDB" id="A0A5N5UG81"/>
<accession>A0A5N5U9S0</accession>
<evidence type="ECO:0000313" key="12">
    <source>
        <dbReference type="Proteomes" id="UP000326302"/>
    </source>
</evidence>
<dbReference type="OrthoDB" id="146201at2157"/>
<dbReference type="Gene3D" id="3.30.1540.20">
    <property type="entry name" value="MutL, C-terminal domain, dimerisation subdomain"/>
    <property type="match status" value="1"/>
</dbReference>
<keyword evidence="3 4" id="KW-0234">DNA repair</keyword>
<feature type="domain" description="DNA mismatch repair protein S5" evidence="7">
    <location>
        <begin position="210"/>
        <end position="331"/>
    </location>
</feature>
<keyword evidence="9" id="KW-0540">Nuclease</keyword>
<evidence type="ECO:0000313" key="13">
    <source>
        <dbReference type="Proteomes" id="UP000326865"/>
    </source>
</evidence>
<protein>
    <recommendedName>
        <fullName evidence="4">DNA mismatch repair protein MutL</fullName>
    </recommendedName>
</protein>
<dbReference type="InterPro" id="IPR020568">
    <property type="entry name" value="Ribosomal_Su5_D2-typ_SF"/>
</dbReference>
<organism evidence="9 13">
    <name type="scientific">Halosegnis rubeus</name>
    <dbReference type="NCBI Taxonomy" id="2212850"/>
    <lineage>
        <taxon>Archaea</taxon>
        <taxon>Methanobacteriati</taxon>
        <taxon>Methanobacteriota</taxon>
        <taxon>Stenosarchaea group</taxon>
        <taxon>Halobacteria</taxon>
        <taxon>Halobacteriales</taxon>
        <taxon>Natronomonadaceae</taxon>
        <taxon>Halosegnis</taxon>
    </lineage>
</organism>
<dbReference type="InterPro" id="IPR013507">
    <property type="entry name" value="DNA_mismatch_S5_2-like"/>
</dbReference>
<dbReference type="InterPro" id="IPR014721">
    <property type="entry name" value="Ribsml_uS5_D2-typ_fold_subgr"/>
</dbReference>
<evidence type="ECO:0000259" key="7">
    <source>
        <dbReference type="SMART" id="SM01340"/>
    </source>
</evidence>
<dbReference type="InterPro" id="IPR014762">
    <property type="entry name" value="DNA_mismatch_repair_CS"/>
</dbReference>
<dbReference type="EMBL" id="QJOW01000003">
    <property type="protein sequence ID" value="KAB7515400.1"/>
    <property type="molecule type" value="Genomic_DNA"/>
</dbReference>
<reference evidence="11 12" key="1">
    <citation type="submission" date="2019-10" db="EMBL/GenBank/DDBJ databases">
        <title>Unraveling microbial dark matter from salterns through culturing: the case of the genus Halosegnis.</title>
        <authorList>
            <person name="Duran-Viseras A."/>
            <person name="Andrei A.-S."/>
            <person name="Vera-Gargallo B."/>
            <person name="Ghai R."/>
            <person name="Sanchez-Porro C."/>
            <person name="Ventosa A."/>
        </authorList>
    </citation>
    <scope>NUCLEOTIDE SEQUENCE [LARGE SCALE GENOMIC DNA]</scope>
    <source>
        <strain evidence="8 12">F17-44</strain>
        <strain evidence="9 13">F18-79</strain>
        <strain evidence="10 11">F19-13</strain>
    </source>
</reference>
<dbReference type="EMBL" id="QKKZ01000001">
    <property type="protein sequence ID" value="KAB7516452.1"/>
    <property type="molecule type" value="Genomic_DNA"/>
</dbReference>
<dbReference type="Pfam" id="PF01119">
    <property type="entry name" value="DNA_mis_repair"/>
    <property type="match status" value="1"/>
</dbReference>
<dbReference type="GO" id="GO:0004519">
    <property type="term" value="F:endonuclease activity"/>
    <property type="evidence" value="ECO:0007669"/>
    <property type="project" value="UniProtKB-KW"/>
</dbReference>
<evidence type="ECO:0000313" key="10">
    <source>
        <dbReference type="EMBL" id="KAB7517559.1"/>
    </source>
</evidence>
<dbReference type="InterPro" id="IPR042121">
    <property type="entry name" value="MutL_C_regsub"/>
</dbReference>
<feature type="region of interest" description="Disordered" evidence="5">
    <location>
        <begin position="340"/>
        <end position="450"/>
    </location>
</feature>
<dbReference type="CDD" id="cd00782">
    <property type="entry name" value="MutL_Trans"/>
    <property type="match status" value="1"/>
</dbReference>
<evidence type="ECO:0000313" key="11">
    <source>
        <dbReference type="Proteomes" id="UP000326207"/>
    </source>
</evidence>
<dbReference type="Gene3D" id="3.30.565.10">
    <property type="entry name" value="Histidine kinase-like ATPase, C-terminal domain"/>
    <property type="match status" value="1"/>
</dbReference>
<dbReference type="CDD" id="cd16926">
    <property type="entry name" value="HATPase_MutL-MLH-PMS-like"/>
    <property type="match status" value="1"/>
</dbReference>
<dbReference type="Gene3D" id="3.30.230.10">
    <property type="match status" value="1"/>
</dbReference>
<name>A0A5N5UG81_9EURY</name>
<feature type="compositionally biased region" description="Basic and acidic residues" evidence="5">
    <location>
        <begin position="354"/>
        <end position="363"/>
    </location>
</feature>
<feature type="domain" description="MutL C-terminal dimerisation" evidence="6">
    <location>
        <begin position="456"/>
        <end position="598"/>
    </location>
</feature>
<dbReference type="InterPro" id="IPR002099">
    <property type="entry name" value="MutL/Mlh/PMS"/>
</dbReference>
<comment type="similarity">
    <text evidence="1 4">Belongs to the DNA mismatch repair MutL/HexB family.</text>
</comment>
<accession>A0A5N5UIU3</accession>
<dbReference type="RefSeq" id="WP_152120395.1">
    <property type="nucleotide sequence ID" value="NZ_QJOW01000003.1"/>
</dbReference>
<dbReference type="PROSITE" id="PS00058">
    <property type="entry name" value="DNA_MISMATCH_REPAIR_1"/>
    <property type="match status" value="1"/>
</dbReference>
<evidence type="ECO:0000256" key="1">
    <source>
        <dbReference type="ARBA" id="ARBA00006082"/>
    </source>
</evidence>
<proteinExistence type="inferred from homology"/>
<dbReference type="PANTHER" id="PTHR10073:SF12">
    <property type="entry name" value="DNA MISMATCH REPAIR PROTEIN MLH1"/>
    <property type="match status" value="1"/>
</dbReference>
<dbReference type="Proteomes" id="UP000326865">
    <property type="component" value="Unassembled WGS sequence"/>
</dbReference>
<dbReference type="SUPFAM" id="SSF55874">
    <property type="entry name" value="ATPase domain of HSP90 chaperone/DNA topoisomerase II/histidine kinase"/>
    <property type="match status" value="1"/>
</dbReference>
<evidence type="ECO:0000313" key="8">
    <source>
        <dbReference type="EMBL" id="KAB7515400.1"/>
    </source>
</evidence>
<evidence type="ECO:0000256" key="3">
    <source>
        <dbReference type="ARBA" id="ARBA00023204"/>
    </source>
</evidence>
<dbReference type="SUPFAM" id="SSF54211">
    <property type="entry name" value="Ribosomal protein S5 domain 2-like"/>
    <property type="match status" value="1"/>
</dbReference>
<comment type="caution">
    <text evidence="9">The sequence shown here is derived from an EMBL/GenBank/DDBJ whole genome shotgun (WGS) entry which is preliminary data.</text>
</comment>
<comment type="function">
    <text evidence="4">This protein is involved in the repair of mismatches in DNA. It is required for dam-dependent methyl-directed DNA mismatch repair. May act as a 'molecular matchmaker', a protein that promotes the formation of a stable complex between two or more DNA-binding proteins in an ATP-dependent manner without itself being part of a final effector complex.</text>
</comment>
<evidence type="ECO:0000256" key="4">
    <source>
        <dbReference type="HAMAP-Rule" id="MF_00149"/>
    </source>
</evidence>
<dbReference type="InterPro" id="IPR042120">
    <property type="entry name" value="MutL_C_dimsub"/>
</dbReference>
<evidence type="ECO:0000313" key="9">
    <source>
        <dbReference type="EMBL" id="KAB7516452.1"/>
    </source>
</evidence>
<evidence type="ECO:0000256" key="5">
    <source>
        <dbReference type="SAM" id="MobiDB-lite"/>
    </source>
</evidence>
<dbReference type="Gene3D" id="3.30.1370.100">
    <property type="entry name" value="MutL, C-terminal domain, regulatory subdomain"/>
    <property type="match status" value="1"/>
</dbReference>
<dbReference type="EMBL" id="QMDY01000004">
    <property type="protein sequence ID" value="KAB7517559.1"/>
    <property type="molecule type" value="Genomic_DNA"/>
</dbReference>
<dbReference type="GO" id="GO:0006298">
    <property type="term" value="P:mismatch repair"/>
    <property type="evidence" value="ECO:0007669"/>
    <property type="project" value="UniProtKB-UniRule"/>
</dbReference>
<feature type="compositionally biased region" description="Low complexity" evidence="5">
    <location>
        <begin position="389"/>
        <end position="402"/>
    </location>
</feature>
<sequence length="646" mass="69183">MTNIRRLDDATVDRIAAGEVVERPASVVKELVENSVDAGAGRIDVTVAAGGTERIEVRDDGSGMSPDDLELAVTEHATSKIRDIDDLEGGVASLGFRGEALHAIGAVSKLTVRSREPGASKGAQLRVEGGNVVRQETVGCPEGTTVVVEDLFYNVPARRKYLKSEATEFSHVNSVVSGYALANADIAVSLTHGDRETFATEGRGDRRSAIMAVYGRDVAANMVPVDGTDEPGPLADVGGMVSHPETNRATREYVNVFVNGRWVTATAVRDAVVEAYDRQLAGDRYPFAVIDLDVDPATVDVNVHPRKLEVRFADEDGMTRQVRGAVESALLDAGLLRTSAPRGRSKAAQTEISPGERDGRDTPESDTTATRSVDADTTGSESEGRESSPSDSVASEPASSSATDDAETPAWHAEPTDDSTESREPARRRFREPATQTTVDGSDPAPEFDRLPSMHVLGQLHDTYVVAETDDGLVLVDQHAADERVNFERLRERFAGEVVTQTLAEPVDLSLTAKEAALADPASEVLAQLGFTTTLTGERTLRVSTVPAPLADVSGPELVRSLIDDFADGDPERTVERAVDDLLGDLACYPSIKGNTSLTEGTVTDLLAALDDCENPYACPHGRPVVIEVGREEIENRFERDYPGHS</sequence>
<dbReference type="FunFam" id="3.30.565.10:FF:000003">
    <property type="entry name" value="DNA mismatch repair endonuclease MutL"/>
    <property type="match status" value="1"/>
</dbReference>
<accession>A0A5N5UG81</accession>
<keyword evidence="9" id="KW-0255">Endonuclease</keyword>
<dbReference type="InterPro" id="IPR020667">
    <property type="entry name" value="DNA_mismatch_repair_MutL"/>
</dbReference>
<dbReference type="Pfam" id="PF08676">
    <property type="entry name" value="MutL_C"/>
    <property type="match status" value="1"/>
</dbReference>
<dbReference type="PANTHER" id="PTHR10073">
    <property type="entry name" value="DNA MISMATCH REPAIR PROTEIN MLH, PMS, MUTL"/>
    <property type="match status" value="1"/>
</dbReference>
<dbReference type="SUPFAM" id="SSF118116">
    <property type="entry name" value="DNA mismatch repair protein MutL"/>
    <property type="match status" value="1"/>
</dbReference>
<keyword evidence="13" id="KW-1185">Reference proteome</keyword>
<keyword evidence="9" id="KW-0378">Hydrolase</keyword>
<dbReference type="GO" id="GO:0005524">
    <property type="term" value="F:ATP binding"/>
    <property type="evidence" value="ECO:0007669"/>
    <property type="project" value="InterPro"/>
</dbReference>
<feature type="compositionally biased region" description="Polar residues" evidence="5">
    <location>
        <begin position="365"/>
        <end position="379"/>
    </location>
</feature>
<dbReference type="HAMAP" id="MF_00149">
    <property type="entry name" value="DNA_mis_repair"/>
    <property type="match status" value="1"/>
</dbReference>
<dbReference type="Proteomes" id="UP000326302">
    <property type="component" value="Unassembled WGS sequence"/>
</dbReference>
<dbReference type="InterPro" id="IPR037198">
    <property type="entry name" value="MutL_C_sf"/>
</dbReference>
<dbReference type="InterPro" id="IPR014790">
    <property type="entry name" value="MutL_C"/>
</dbReference>
<dbReference type="GO" id="GO:0030983">
    <property type="term" value="F:mismatched DNA binding"/>
    <property type="evidence" value="ECO:0007669"/>
    <property type="project" value="InterPro"/>
</dbReference>
<dbReference type="SMART" id="SM00853">
    <property type="entry name" value="MutL_C"/>
    <property type="match status" value="1"/>
</dbReference>
<dbReference type="InterPro" id="IPR036890">
    <property type="entry name" value="HATPase_C_sf"/>
</dbReference>
<keyword evidence="2 4" id="KW-0227">DNA damage</keyword>
<dbReference type="InterPro" id="IPR038973">
    <property type="entry name" value="MutL/Mlh/Pms-like"/>
</dbReference>
<evidence type="ECO:0000259" key="6">
    <source>
        <dbReference type="SMART" id="SM00853"/>
    </source>
</evidence>
<dbReference type="GO" id="GO:0032300">
    <property type="term" value="C:mismatch repair complex"/>
    <property type="evidence" value="ECO:0007669"/>
    <property type="project" value="InterPro"/>
</dbReference>
<dbReference type="Proteomes" id="UP000326207">
    <property type="component" value="Unassembled WGS sequence"/>
</dbReference>
<evidence type="ECO:0000256" key="2">
    <source>
        <dbReference type="ARBA" id="ARBA00022763"/>
    </source>
</evidence>
<dbReference type="SMART" id="SM01340">
    <property type="entry name" value="DNA_mis_repair"/>
    <property type="match status" value="1"/>
</dbReference>
<dbReference type="Pfam" id="PF13589">
    <property type="entry name" value="HATPase_c_3"/>
    <property type="match status" value="1"/>
</dbReference>
<dbReference type="NCBIfam" id="TIGR00585">
    <property type="entry name" value="mutl"/>
    <property type="match status" value="1"/>
</dbReference>
<gene>
    <name evidence="4 9" type="primary">mutL</name>
    <name evidence="9" type="ORF">DM867_04875</name>
    <name evidence="8" type="ORF">DMP03_09260</name>
    <name evidence="10" type="ORF">DP108_08245</name>
</gene>
<dbReference type="GO" id="GO:0016887">
    <property type="term" value="F:ATP hydrolysis activity"/>
    <property type="evidence" value="ECO:0007669"/>
    <property type="project" value="InterPro"/>
</dbReference>